<dbReference type="RefSeq" id="WP_037352342.1">
    <property type="nucleotide sequence ID" value="NZ_FNQG01000008.1"/>
</dbReference>
<proteinExistence type="predicted"/>
<protein>
    <submittedName>
        <fullName evidence="1">Uncharacterized protein</fullName>
    </submittedName>
</protein>
<sequence length="68" mass="8215">MKDLHRAVDVMHHPYQYSDLDLEQALEAIQESQLKPFYKEYYKRLYKRILQCKAKNEDVEEMIGYFGG</sequence>
<reference evidence="1 2" key="1">
    <citation type="submission" date="2016-10" db="EMBL/GenBank/DDBJ databases">
        <authorList>
            <person name="de Groot N.N."/>
        </authorList>
    </citation>
    <scope>NUCLEOTIDE SEQUENCE [LARGE SCALE GENOMIC DNA]</scope>
    <source>
        <strain evidence="1 2">DSM 2872</strain>
    </source>
</reference>
<dbReference type="EMBL" id="FNQG01000008">
    <property type="protein sequence ID" value="SEA10825.1"/>
    <property type="molecule type" value="Genomic_DNA"/>
</dbReference>
<evidence type="ECO:0000313" key="2">
    <source>
        <dbReference type="Proteomes" id="UP000183469"/>
    </source>
</evidence>
<name>A0A1H3YGY3_SELRU</name>
<organism evidence="1 2">
    <name type="scientific">Selenomonas ruminantium</name>
    <dbReference type="NCBI Taxonomy" id="971"/>
    <lineage>
        <taxon>Bacteria</taxon>
        <taxon>Bacillati</taxon>
        <taxon>Bacillota</taxon>
        <taxon>Negativicutes</taxon>
        <taxon>Selenomonadales</taxon>
        <taxon>Selenomonadaceae</taxon>
        <taxon>Selenomonas</taxon>
    </lineage>
</organism>
<dbReference type="OrthoDB" id="1666845at2"/>
<dbReference type="Proteomes" id="UP000183469">
    <property type="component" value="Unassembled WGS sequence"/>
</dbReference>
<evidence type="ECO:0000313" key="1">
    <source>
        <dbReference type="EMBL" id="SEA10825.1"/>
    </source>
</evidence>
<accession>A0A1H3YGY3</accession>
<gene>
    <name evidence="1" type="ORF">SAMN05660648_01975</name>
</gene>
<dbReference type="AlphaFoldDB" id="A0A1H3YGY3"/>